<dbReference type="EMBL" id="JAALFE010000007">
    <property type="protein sequence ID" value="NGQ91117.1"/>
    <property type="molecule type" value="Genomic_DNA"/>
</dbReference>
<dbReference type="RefSeq" id="WP_165049313.1">
    <property type="nucleotide sequence ID" value="NZ_JAALFE010000007.1"/>
</dbReference>
<comment type="caution">
    <text evidence="1">The sequence shown here is derived from an EMBL/GenBank/DDBJ whole genome shotgun (WGS) entry which is preliminary data.</text>
</comment>
<keyword evidence="2" id="KW-1185">Reference proteome</keyword>
<proteinExistence type="predicted"/>
<evidence type="ECO:0000313" key="1">
    <source>
        <dbReference type="EMBL" id="NGQ91117.1"/>
    </source>
</evidence>
<name>A0A6M1TTL8_9RHOB</name>
<dbReference type="AlphaFoldDB" id="A0A6M1TTL8"/>
<gene>
    <name evidence="1" type="ORF">G5V65_09425</name>
</gene>
<organism evidence="1 2">
    <name type="scientific">Paragemmobacter kunshanensis</name>
    <dbReference type="NCBI Taxonomy" id="2583234"/>
    <lineage>
        <taxon>Bacteria</taxon>
        <taxon>Pseudomonadati</taxon>
        <taxon>Pseudomonadota</taxon>
        <taxon>Alphaproteobacteria</taxon>
        <taxon>Rhodobacterales</taxon>
        <taxon>Paracoccaceae</taxon>
        <taxon>Paragemmobacter</taxon>
    </lineage>
</organism>
<sequence length="103" mass="11665">MSHNYEAQRRETFATFKGVKGLPAQSVIDFLFFVEETDANWSAFEKALKARGFRTRRVGDGETLIAAFGPIPVTPEAIWDKERLATEIALAHDFYPDGWELAE</sequence>
<reference evidence="1 2" key="1">
    <citation type="submission" date="2020-02" db="EMBL/GenBank/DDBJ databases">
        <title>Rhodobacter translucens sp. nov., a novel bacterium isolated from activated sludge.</title>
        <authorList>
            <person name="Liu J."/>
        </authorList>
    </citation>
    <scope>NUCLEOTIDE SEQUENCE [LARGE SCALE GENOMIC DNA]</scope>
    <source>
        <strain evidence="1 2">HX-7-19</strain>
    </source>
</reference>
<evidence type="ECO:0000313" key="2">
    <source>
        <dbReference type="Proteomes" id="UP000474758"/>
    </source>
</evidence>
<protein>
    <submittedName>
        <fullName evidence="1">Uncharacterized protein</fullName>
    </submittedName>
</protein>
<accession>A0A6M1TTL8</accession>
<dbReference type="Proteomes" id="UP000474758">
    <property type="component" value="Unassembled WGS sequence"/>
</dbReference>